<keyword evidence="5 9" id="KW-0822">Tryptophan biosynthesis</keyword>
<name>A0A0M4NWX1_9GAMM</name>
<gene>
    <name evidence="9" type="primary">trpA</name>
    <name evidence="11" type="ORF">SP60_03640</name>
</gene>
<evidence type="ECO:0000256" key="2">
    <source>
        <dbReference type="ARBA" id="ARBA00004733"/>
    </source>
</evidence>
<dbReference type="HAMAP" id="MF_00131">
    <property type="entry name" value="Trp_synth_alpha"/>
    <property type="match status" value="1"/>
</dbReference>
<dbReference type="CDD" id="cd04724">
    <property type="entry name" value="Tryptophan_synthase_alpha"/>
    <property type="match status" value="1"/>
</dbReference>
<evidence type="ECO:0000256" key="8">
    <source>
        <dbReference type="ARBA" id="ARBA00049047"/>
    </source>
</evidence>
<evidence type="ECO:0000256" key="3">
    <source>
        <dbReference type="ARBA" id="ARBA00011270"/>
    </source>
</evidence>
<evidence type="ECO:0000256" key="10">
    <source>
        <dbReference type="RuleBase" id="RU003662"/>
    </source>
</evidence>
<dbReference type="SUPFAM" id="SSF51366">
    <property type="entry name" value="Ribulose-phoshate binding barrel"/>
    <property type="match status" value="1"/>
</dbReference>
<evidence type="ECO:0000313" key="12">
    <source>
        <dbReference type="Proteomes" id="UP000058020"/>
    </source>
</evidence>
<reference evidence="11 12" key="1">
    <citation type="journal article" date="2015" name="Genome Announc.">
        <title>Genome Sequence of 'Candidatus Thioglobus autotrophica' Strain EF1, a Chemoautotroph from the SUP05 Clade of Marine Gammaproteobacteria.</title>
        <authorList>
            <person name="Shah V."/>
            <person name="Morris R.M."/>
        </authorList>
    </citation>
    <scope>NUCLEOTIDE SEQUENCE [LARGE SCALE GENOMIC DNA]</scope>
    <source>
        <strain evidence="11 12">EF1</strain>
    </source>
</reference>
<dbReference type="PATRIC" id="fig|1705394.5.peg.731"/>
<dbReference type="GO" id="GO:0004834">
    <property type="term" value="F:tryptophan synthase activity"/>
    <property type="evidence" value="ECO:0007669"/>
    <property type="project" value="UniProtKB-UniRule"/>
</dbReference>
<dbReference type="EC" id="4.2.1.20" evidence="9"/>
<dbReference type="OrthoDB" id="9804578at2"/>
<dbReference type="NCBIfam" id="TIGR00262">
    <property type="entry name" value="trpA"/>
    <property type="match status" value="1"/>
</dbReference>
<evidence type="ECO:0000256" key="6">
    <source>
        <dbReference type="ARBA" id="ARBA00023141"/>
    </source>
</evidence>
<keyword evidence="12" id="KW-1185">Reference proteome</keyword>
<dbReference type="AlphaFoldDB" id="A0A0M4NWX1"/>
<dbReference type="Gene3D" id="3.20.20.70">
    <property type="entry name" value="Aldolase class I"/>
    <property type="match status" value="1"/>
</dbReference>
<dbReference type="Pfam" id="PF00290">
    <property type="entry name" value="Trp_syntA"/>
    <property type="match status" value="1"/>
</dbReference>
<protein>
    <recommendedName>
        <fullName evidence="9">Tryptophan synthase alpha chain</fullName>
        <ecNumber evidence="9">4.2.1.20</ecNumber>
    </recommendedName>
</protein>
<dbReference type="PANTHER" id="PTHR43406:SF1">
    <property type="entry name" value="TRYPTOPHAN SYNTHASE ALPHA CHAIN, CHLOROPLASTIC"/>
    <property type="match status" value="1"/>
</dbReference>
<dbReference type="Proteomes" id="UP000058020">
    <property type="component" value="Chromosome"/>
</dbReference>
<dbReference type="FunFam" id="3.20.20.70:FF:000037">
    <property type="entry name" value="Tryptophan synthase alpha chain"/>
    <property type="match status" value="1"/>
</dbReference>
<feature type="active site" description="Proton acceptor" evidence="9">
    <location>
        <position position="48"/>
    </location>
</feature>
<dbReference type="KEGG" id="tho:SP60_03640"/>
<comment type="function">
    <text evidence="1 9">The alpha subunit is responsible for the aldol cleavage of indoleglycerol phosphate to indole and glyceraldehyde 3-phosphate.</text>
</comment>
<keyword evidence="6 9" id="KW-0057">Aromatic amino acid biosynthesis</keyword>
<evidence type="ECO:0000313" key="11">
    <source>
        <dbReference type="EMBL" id="ALE52389.1"/>
    </source>
</evidence>
<dbReference type="PROSITE" id="PS00167">
    <property type="entry name" value="TRP_SYNTHASE_ALPHA"/>
    <property type="match status" value="1"/>
</dbReference>
<dbReference type="InterPro" id="IPR018204">
    <property type="entry name" value="Trp_synthase_alpha_AS"/>
</dbReference>
<dbReference type="UniPathway" id="UPA00035">
    <property type="reaction ID" value="UER00044"/>
</dbReference>
<dbReference type="InterPro" id="IPR011060">
    <property type="entry name" value="RibuloseP-bd_barrel"/>
</dbReference>
<accession>A0A0M4NWX1</accession>
<evidence type="ECO:0000256" key="9">
    <source>
        <dbReference type="HAMAP-Rule" id="MF_00131"/>
    </source>
</evidence>
<dbReference type="PANTHER" id="PTHR43406">
    <property type="entry name" value="TRYPTOPHAN SYNTHASE, ALPHA CHAIN"/>
    <property type="match status" value="1"/>
</dbReference>
<sequence>MSRLASVFANLPQGHKAFIPFITAGDSGLDNTYELMLTLVANGANVIELGVPFSDPMADGPMIAKSHERAVAAGVSLRDVLALVKKFRAVDNTTAVVLMGYLNPIEVYAAHSNAEKSGYQAFATDASASGVDGVLVVDMPPEEAHDLKQSLDATGVDFIFLVAPTTTDARIEFLATIASGFVYFVSLKGVTGAGHLDIDVVKNNLSRIRQYINLPVGVGFGIKDAKTAKAISENADAVIVGSSLVAFVEQYADDKAKMLESVGNLANEISCAIK</sequence>
<evidence type="ECO:0000256" key="1">
    <source>
        <dbReference type="ARBA" id="ARBA00003365"/>
    </source>
</evidence>
<dbReference type="InterPro" id="IPR013785">
    <property type="entry name" value="Aldolase_TIM"/>
</dbReference>
<comment type="pathway">
    <text evidence="2 9">Amino-acid biosynthesis; L-tryptophan biosynthesis; L-tryptophan from chorismate: step 5/5.</text>
</comment>
<comment type="subunit">
    <text evidence="3 9">Tetramer of two alpha and two beta chains.</text>
</comment>
<proteinExistence type="inferred from homology"/>
<organism evidence="11 12">
    <name type="scientific">Candidatus Thioglobus autotrophicus</name>
    <dbReference type="NCBI Taxonomy" id="1705394"/>
    <lineage>
        <taxon>Bacteria</taxon>
        <taxon>Pseudomonadati</taxon>
        <taxon>Pseudomonadota</taxon>
        <taxon>Gammaproteobacteria</taxon>
        <taxon>Candidatus Pseudothioglobaceae</taxon>
        <taxon>Candidatus Thioglobus</taxon>
    </lineage>
</organism>
<dbReference type="RefSeq" id="WP_053951333.1">
    <property type="nucleotide sequence ID" value="NZ_CP010552.1"/>
</dbReference>
<dbReference type="GO" id="GO:0005829">
    <property type="term" value="C:cytosol"/>
    <property type="evidence" value="ECO:0007669"/>
    <property type="project" value="TreeGrafter"/>
</dbReference>
<keyword evidence="7 9" id="KW-0456">Lyase</keyword>
<evidence type="ECO:0000256" key="5">
    <source>
        <dbReference type="ARBA" id="ARBA00022822"/>
    </source>
</evidence>
<dbReference type="STRING" id="1705394.SP60_03640"/>
<evidence type="ECO:0000256" key="4">
    <source>
        <dbReference type="ARBA" id="ARBA00022605"/>
    </source>
</evidence>
<comment type="catalytic activity">
    <reaction evidence="8 9">
        <text>(1S,2R)-1-C-(indol-3-yl)glycerol 3-phosphate + L-serine = D-glyceraldehyde 3-phosphate + L-tryptophan + H2O</text>
        <dbReference type="Rhea" id="RHEA:10532"/>
        <dbReference type="ChEBI" id="CHEBI:15377"/>
        <dbReference type="ChEBI" id="CHEBI:33384"/>
        <dbReference type="ChEBI" id="CHEBI:57912"/>
        <dbReference type="ChEBI" id="CHEBI:58866"/>
        <dbReference type="ChEBI" id="CHEBI:59776"/>
        <dbReference type="EC" id="4.2.1.20"/>
    </reaction>
</comment>
<evidence type="ECO:0000256" key="7">
    <source>
        <dbReference type="ARBA" id="ARBA00023239"/>
    </source>
</evidence>
<dbReference type="EMBL" id="CP010552">
    <property type="protein sequence ID" value="ALE52389.1"/>
    <property type="molecule type" value="Genomic_DNA"/>
</dbReference>
<comment type="similarity">
    <text evidence="9 10">Belongs to the TrpA family.</text>
</comment>
<dbReference type="InterPro" id="IPR002028">
    <property type="entry name" value="Trp_synthase_suA"/>
</dbReference>
<keyword evidence="4 9" id="KW-0028">Amino-acid biosynthesis</keyword>
<feature type="active site" description="Proton acceptor" evidence="9">
    <location>
        <position position="59"/>
    </location>
</feature>